<evidence type="ECO:0000256" key="4">
    <source>
        <dbReference type="ARBA" id="ARBA00022525"/>
    </source>
</evidence>
<sequence length="145" mass="17631">MASNVGRRGFMALIFVFVIASLAQPGFCIYWNWKYHVHLLNRLSDTKQPLIVHVRSKNDDFPEQAIWQKDDYQFHFKINFWETTLFYCTFRHGNKVKTFDIFVHGESWSESQVCKHPNKTVYWRVYDNGFYRSCDNFHWFRMVAW</sequence>
<comment type="subcellular location">
    <subcellularLocation>
        <location evidence="1 6">Secreted</location>
    </subcellularLocation>
</comment>
<dbReference type="EMBL" id="BSYR01000051">
    <property type="protein sequence ID" value="GMJ08306.1"/>
    <property type="molecule type" value="Genomic_DNA"/>
</dbReference>
<evidence type="ECO:0000256" key="1">
    <source>
        <dbReference type="ARBA" id="ARBA00004613"/>
    </source>
</evidence>
<reference evidence="7" key="1">
    <citation type="submission" date="2023-05" db="EMBL/GenBank/DDBJ databases">
        <title>Genome and transcriptome analyses reveal genes involved in the formation of fine ridges on petal epidermal cells in Hibiscus trionum.</title>
        <authorList>
            <person name="Koshimizu S."/>
            <person name="Masuda S."/>
            <person name="Ishii T."/>
            <person name="Shirasu K."/>
            <person name="Hoshino A."/>
            <person name="Arita M."/>
        </authorList>
    </citation>
    <scope>NUCLEOTIDE SEQUENCE</scope>
    <source>
        <strain evidence="7">Hamamatsu line</strain>
    </source>
</reference>
<comment type="caution">
    <text evidence="7">The sequence shown here is derived from an EMBL/GenBank/DDBJ whole genome shotgun (WGS) entry which is preliminary data.</text>
</comment>
<comment type="similarity">
    <text evidence="2 6">Belongs to the plant self-incompatibility (S1) protein family.</text>
</comment>
<keyword evidence="4 6" id="KW-0964">Secreted</keyword>
<dbReference type="PANTHER" id="PTHR31232:SF155">
    <property type="entry name" value="PLANT SELF-INCOMPATIBILITY PROTEIN S1 FAMILY"/>
    <property type="match status" value="1"/>
</dbReference>
<evidence type="ECO:0000256" key="2">
    <source>
        <dbReference type="ARBA" id="ARBA00005581"/>
    </source>
</evidence>
<evidence type="ECO:0000313" key="8">
    <source>
        <dbReference type="Proteomes" id="UP001165190"/>
    </source>
</evidence>
<evidence type="ECO:0000256" key="5">
    <source>
        <dbReference type="ARBA" id="ARBA00022729"/>
    </source>
</evidence>
<dbReference type="GO" id="GO:0005576">
    <property type="term" value="C:extracellular region"/>
    <property type="evidence" value="ECO:0007669"/>
    <property type="project" value="UniProtKB-SubCell"/>
</dbReference>
<dbReference type="OrthoDB" id="1848419at2759"/>
<accession>A0A9W7MT54</accession>
<name>A0A9W7MT54_HIBTR</name>
<dbReference type="Proteomes" id="UP001165190">
    <property type="component" value="Unassembled WGS sequence"/>
</dbReference>
<gene>
    <name evidence="7" type="ORF">HRI_004499800</name>
</gene>
<protein>
    <recommendedName>
        <fullName evidence="6">S-protein homolog</fullName>
    </recommendedName>
</protein>
<organism evidence="7 8">
    <name type="scientific">Hibiscus trionum</name>
    <name type="common">Flower of an hour</name>
    <dbReference type="NCBI Taxonomy" id="183268"/>
    <lineage>
        <taxon>Eukaryota</taxon>
        <taxon>Viridiplantae</taxon>
        <taxon>Streptophyta</taxon>
        <taxon>Embryophyta</taxon>
        <taxon>Tracheophyta</taxon>
        <taxon>Spermatophyta</taxon>
        <taxon>Magnoliopsida</taxon>
        <taxon>eudicotyledons</taxon>
        <taxon>Gunneridae</taxon>
        <taxon>Pentapetalae</taxon>
        <taxon>rosids</taxon>
        <taxon>malvids</taxon>
        <taxon>Malvales</taxon>
        <taxon>Malvaceae</taxon>
        <taxon>Malvoideae</taxon>
        <taxon>Hibiscus</taxon>
    </lineage>
</organism>
<proteinExistence type="inferred from homology"/>
<dbReference type="Pfam" id="PF05938">
    <property type="entry name" value="Self-incomp_S1"/>
    <property type="match status" value="1"/>
</dbReference>
<evidence type="ECO:0000256" key="6">
    <source>
        <dbReference type="RuleBase" id="RU367044"/>
    </source>
</evidence>
<keyword evidence="3 6" id="KW-0713">Self-incompatibility</keyword>
<dbReference type="InterPro" id="IPR010264">
    <property type="entry name" value="Self-incomp_S1"/>
</dbReference>
<keyword evidence="8" id="KW-1185">Reference proteome</keyword>
<evidence type="ECO:0000256" key="3">
    <source>
        <dbReference type="ARBA" id="ARBA00022471"/>
    </source>
</evidence>
<keyword evidence="5" id="KW-0732">Signal</keyword>
<dbReference type="AlphaFoldDB" id="A0A9W7MT54"/>
<evidence type="ECO:0000313" key="7">
    <source>
        <dbReference type="EMBL" id="GMJ08306.1"/>
    </source>
</evidence>
<dbReference type="PANTHER" id="PTHR31232">
    <property type="match status" value="1"/>
</dbReference>
<dbReference type="GO" id="GO:0060320">
    <property type="term" value="P:rejection of self pollen"/>
    <property type="evidence" value="ECO:0007669"/>
    <property type="project" value="UniProtKB-KW"/>
</dbReference>